<protein>
    <recommendedName>
        <fullName evidence="3">Transposase</fullName>
    </recommendedName>
</protein>
<proteinExistence type="predicted"/>
<accession>A0ABN9G1B0</accession>
<comment type="caution">
    <text evidence="1">The sequence shown here is derived from an EMBL/GenBank/DDBJ whole genome shotgun (WGS) entry which is preliminary data.</text>
</comment>
<dbReference type="Proteomes" id="UP001162483">
    <property type="component" value="Unassembled WGS sequence"/>
</dbReference>
<sequence length="78" mass="9260">MHKKSHLEFARAHAEKEDYWDSVLWSDETKTKVSGTDGFKTVWRHKCEEYKEKCIVPTWWWQCLSVGLHESCWCQGAA</sequence>
<evidence type="ECO:0000313" key="2">
    <source>
        <dbReference type="Proteomes" id="UP001162483"/>
    </source>
</evidence>
<reference evidence="1" key="1">
    <citation type="submission" date="2023-05" db="EMBL/GenBank/DDBJ databases">
        <authorList>
            <person name="Stuckert A."/>
        </authorList>
    </citation>
    <scope>NUCLEOTIDE SEQUENCE</scope>
</reference>
<keyword evidence="2" id="KW-1185">Reference proteome</keyword>
<gene>
    <name evidence="1" type="ORF">SPARVUS_LOCUS13059926</name>
</gene>
<name>A0ABN9G1B0_9NEOB</name>
<feature type="non-terminal residue" evidence="1">
    <location>
        <position position="78"/>
    </location>
</feature>
<organism evidence="1 2">
    <name type="scientific">Staurois parvus</name>
    <dbReference type="NCBI Taxonomy" id="386267"/>
    <lineage>
        <taxon>Eukaryota</taxon>
        <taxon>Metazoa</taxon>
        <taxon>Chordata</taxon>
        <taxon>Craniata</taxon>
        <taxon>Vertebrata</taxon>
        <taxon>Euteleostomi</taxon>
        <taxon>Amphibia</taxon>
        <taxon>Batrachia</taxon>
        <taxon>Anura</taxon>
        <taxon>Neobatrachia</taxon>
        <taxon>Ranoidea</taxon>
        <taxon>Ranidae</taxon>
        <taxon>Staurois</taxon>
    </lineage>
</organism>
<evidence type="ECO:0000313" key="1">
    <source>
        <dbReference type="EMBL" id="CAI9602010.1"/>
    </source>
</evidence>
<dbReference type="EMBL" id="CATNWA010017637">
    <property type="protein sequence ID" value="CAI9602010.1"/>
    <property type="molecule type" value="Genomic_DNA"/>
</dbReference>
<evidence type="ECO:0008006" key="3">
    <source>
        <dbReference type="Google" id="ProtNLM"/>
    </source>
</evidence>
<dbReference type="InterPro" id="IPR036397">
    <property type="entry name" value="RNaseH_sf"/>
</dbReference>
<dbReference type="Gene3D" id="3.30.420.10">
    <property type="entry name" value="Ribonuclease H-like superfamily/Ribonuclease H"/>
    <property type="match status" value="1"/>
</dbReference>